<dbReference type="Pfam" id="PF07589">
    <property type="entry name" value="PEP-CTERM"/>
    <property type="match status" value="1"/>
</dbReference>
<feature type="domain" description="Ice-binding protein C-terminal" evidence="1">
    <location>
        <begin position="191"/>
        <end position="215"/>
    </location>
</feature>
<dbReference type="HOGENOM" id="CLU_1271065_0_0_0"/>
<evidence type="ECO:0000259" key="1">
    <source>
        <dbReference type="Pfam" id="PF07589"/>
    </source>
</evidence>
<evidence type="ECO:0000313" key="3">
    <source>
        <dbReference type="Proteomes" id="UP000004358"/>
    </source>
</evidence>
<sequence>MGSSAQAALVSNGLTGNTEFDGWVDLKAGTLTTADLTSGFGSNESGSGDGVLTRTSGSHYPAGSSLYSFSGNSTFEVSDTSALSDVNTVVFSILSWPNGESAMSIAPTLNFNGGTQAIAADYLGTQSYGTIDFGGPVETIAYTFQWDLSSIGDVIGSYDIDWGQIVHAGVLALQLESSDTFSLSSALAPAAAPEPGSVVLAGLGVLGMVGAFRRRRAET</sequence>
<dbReference type="Proteomes" id="UP000004358">
    <property type="component" value="Unassembled WGS sequence"/>
</dbReference>
<dbReference type="eggNOG" id="ENOG503391E">
    <property type="taxonomic scope" value="Bacteria"/>
</dbReference>
<reference evidence="2 3" key="1">
    <citation type="submission" date="2006-02" db="EMBL/GenBank/DDBJ databases">
        <authorList>
            <person name="Amann R."/>
            <person name="Ferriera S."/>
            <person name="Johnson J."/>
            <person name="Kravitz S."/>
            <person name="Halpern A."/>
            <person name="Remington K."/>
            <person name="Beeson K."/>
            <person name="Tran B."/>
            <person name="Rogers Y.-H."/>
            <person name="Friedman R."/>
            <person name="Venter J.C."/>
        </authorList>
    </citation>
    <scope>NUCLEOTIDE SEQUENCE [LARGE SCALE GENOMIC DNA]</scope>
    <source>
        <strain evidence="2 3">DSM 3645</strain>
    </source>
</reference>
<dbReference type="InterPro" id="IPR013424">
    <property type="entry name" value="Ice-binding_C"/>
</dbReference>
<dbReference type="EMBL" id="AANZ01000004">
    <property type="protein sequence ID" value="EAQ81539.1"/>
    <property type="molecule type" value="Genomic_DNA"/>
</dbReference>
<comment type="caution">
    <text evidence="2">The sequence shown here is derived from an EMBL/GenBank/DDBJ whole genome shotgun (WGS) entry which is preliminary data.</text>
</comment>
<evidence type="ECO:0000313" key="2">
    <source>
        <dbReference type="EMBL" id="EAQ81539.1"/>
    </source>
</evidence>
<proteinExistence type="predicted"/>
<dbReference type="AlphaFoldDB" id="A3ZP65"/>
<organism evidence="2 3">
    <name type="scientific">Blastopirellula marina DSM 3645</name>
    <dbReference type="NCBI Taxonomy" id="314230"/>
    <lineage>
        <taxon>Bacteria</taxon>
        <taxon>Pseudomonadati</taxon>
        <taxon>Planctomycetota</taxon>
        <taxon>Planctomycetia</taxon>
        <taxon>Pirellulales</taxon>
        <taxon>Pirellulaceae</taxon>
        <taxon>Blastopirellula</taxon>
    </lineage>
</organism>
<protein>
    <recommendedName>
        <fullName evidence="1">Ice-binding protein C-terminal domain-containing protein</fullName>
    </recommendedName>
</protein>
<accession>A3ZP65</accession>
<gene>
    <name evidence="2" type="ORF">DSM3645_28197</name>
</gene>
<name>A3ZP65_9BACT</name>